<evidence type="ECO:0000313" key="3">
    <source>
        <dbReference type="Proteomes" id="UP001208690"/>
    </source>
</evidence>
<gene>
    <name evidence="2" type="ORF">MUB52_06850</name>
</gene>
<name>A0ABT3BC49_9RHOB</name>
<dbReference type="Proteomes" id="UP001208690">
    <property type="component" value="Unassembled WGS sequence"/>
</dbReference>
<evidence type="ECO:0000313" key="2">
    <source>
        <dbReference type="EMBL" id="MCV3271141.1"/>
    </source>
</evidence>
<accession>A0ABT3BC49</accession>
<organism evidence="2 3">
    <name type="scientific">Roseobacter sinensis</name>
    <dbReference type="NCBI Taxonomy" id="2931391"/>
    <lineage>
        <taxon>Bacteria</taxon>
        <taxon>Pseudomonadati</taxon>
        <taxon>Pseudomonadota</taxon>
        <taxon>Alphaproteobacteria</taxon>
        <taxon>Rhodobacterales</taxon>
        <taxon>Roseobacteraceae</taxon>
        <taxon>Roseobacter</taxon>
    </lineage>
</organism>
<evidence type="ECO:0008006" key="4">
    <source>
        <dbReference type="Google" id="ProtNLM"/>
    </source>
</evidence>
<sequence length="100" mass="11584">MTPGQKHSGDHRIVYPFDDFESVFQRIDQRILAIEKATIMLERETAVAEEKRKFVEQRFNGVDRRLERIDGHISRLVWLIIAAIVGSFMSFVMKGAMFGV</sequence>
<evidence type="ECO:0000256" key="1">
    <source>
        <dbReference type="SAM" id="Phobius"/>
    </source>
</evidence>
<reference evidence="2 3" key="1">
    <citation type="submission" date="2022-04" db="EMBL/GenBank/DDBJ databases">
        <title>Roseobacter sp. WL0113 is a bacterium isolated from neritic sediment.</title>
        <authorList>
            <person name="Wang L."/>
            <person name="He W."/>
            <person name="Zhang D.-F."/>
        </authorList>
    </citation>
    <scope>NUCLEOTIDE SEQUENCE [LARGE SCALE GENOMIC DNA]</scope>
    <source>
        <strain evidence="2 3">WL0113</strain>
    </source>
</reference>
<feature type="transmembrane region" description="Helical" evidence="1">
    <location>
        <begin position="73"/>
        <end position="93"/>
    </location>
</feature>
<comment type="caution">
    <text evidence="2">The sequence shown here is derived from an EMBL/GenBank/DDBJ whole genome shotgun (WGS) entry which is preliminary data.</text>
</comment>
<dbReference type="RefSeq" id="WP_263843457.1">
    <property type="nucleotide sequence ID" value="NZ_JALIEB010000003.1"/>
</dbReference>
<dbReference type="EMBL" id="JALIEB010000003">
    <property type="protein sequence ID" value="MCV3271141.1"/>
    <property type="molecule type" value="Genomic_DNA"/>
</dbReference>
<keyword evidence="1" id="KW-0472">Membrane</keyword>
<protein>
    <recommendedName>
        <fullName evidence="4">Hemolysin XhlA</fullName>
    </recommendedName>
</protein>
<keyword evidence="1" id="KW-0812">Transmembrane</keyword>
<keyword evidence="3" id="KW-1185">Reference proteome</keyword>
<proteinExistence type="predicted"/>
<keyword evidence="1" id="KW-1133">Transmembrane helix</keyword>